<dbReference type="Proteomes" id="UP000053263">
    <property type="component" value="Unassembled WGS sequence"/>
</dbReference>
<protein>
    <submittedName>
        <fullName evidence="2">Uncharacterized protein</fullName>
    </submittedName>
</protein>
<feature type="region of interest" description="Disordered" evidence="1">
    <location>
        <begin position="349"/>
        <end position="377"/>
    </location>
</feature>
<name>A0A0C9SPU0_PLICR</name>
<keyword evidence="3" id="KW-1185">Reference proteome</keyword>
<dbReference type="HOGENOM" id="CLU_740009_0_0_1"/>
<gene>
    <name evidence="2" type="ORF">PLICRDRAFT_33146</name>
</gene>
<dbReference type="OrthoDB" id="3244593at2759"/>
<feature type="compositionally biased region" description="Basic and acidic residues" evidence="1">
    <location>
        <begin position="10"/>
        <end position="32"/>
    </location>
</feature>
<feature type="region of interest" description="Disordered" evidence="1">
    <location>
        <begin position="1"/>
        <end position="74"/>
    </location>
</feature>
<evidence type="ECO:0000313" key="2">
    <source>
        <dbReference type="EMBL" id="KII82982.1"/>
    </source>
</evidence>
<dbReference type="AlphaFoldDB" id="A0A0C9SPU0"/>
<feature type="compositionally biased region" description="Polar residues" evidence="1">
    <location>
        <begin position="349"/>
        <end position="368"/>
    </location>
</feature>
<sequence length="377" mass="43035">MNFEEELELEDRRAQEAQARRDNNDARSDSSSRHAGSGAAGTSGGPLDQRDRPHSMPESVLGRRNRQGTSLDDWEWTPRSKRRLMDCANSSCDEQGTSAEDRQSIVAISQQPLPVLLISALAKQSRQRQAVQEADVQNYLASPSFKSNVTSKLQSTLLDPKLSSYVKNMLTRCMNRMLRLTAVTPRTYHIPSDMQEFVSSELFAVHLSRILTRARAQLRKKLIDGKAEEKDIYSLMKSLALKSSFEVNDEHWGRWAWVQAQLDVYDTAVKEKKALPNTFWAFVDDKLNDRRKEALKLPEDERKAHISRPFDLALKKHIAEFPPRVKKPKTMSLPPWQVELQNSVEEMATYNNEDLNEPISNANNTQDVPQDDSQELE</sequence>
<evidence type="ECO:0000313" key="3">
    <source>
        <dbReference type="Proteomes" id="UP000053263"/>
    </source>
</evidence>
<organism evidence="2 3">
    <name type="scientific">Plicaturopsis crispa FD-325 SS-3</name>
    <dbReference type="NCBI Taxonomy" id="944288"/>
    <lineage>
        <taxon>Eukaryota</taxon>
        <taxon>Fungi</taxon>
        <taxon>Dikarya</taxon>
        <taxon>Basidiomycota</taxon>
        <taxon>Agaricomycotina</taxon>
        <taxon>Agaricomycetes</taxon>
        <taxon>Agaricomycetidae</taxon>
        <taxon>Amylocorticiales</taxon>
        <taxon>Amylocorticiaceae</taxon>
        <taxon>Plicatura</taxon>
        <taxon>Plicaturopsis crispa</taxon>
    </lineage>
</organism>
<reference evidence="2 3" key="1">
    <citation type="submission" date="2014-06" db="EMBL/GenBank/DDBJ databases">
        <title>Evolutionary Origins and Diversification of the Mycorrhizal Mutualists.</title>
        <authorList>
            <consortium name="DOE Joint Genome Institute"/>
            <consortium name="Mycorrhizal Genomics Consortium"/>
            <person name="Kohler A."/>
            <person name="Kuo A."/>
            <person name="Nagy L.G."/>
            <person name="Floudas D."/>
            <person name="Copeland A."/>
            <person name="Barry K.W."/>
            <person name="Cichocki N."/>
            <person name="Veneault-Fourrey C."/>
            <person name="LaButti K."/>
            <person name="Lindquist E.A."/>
            <person name="Lipzen A."/>
            <person name="Lundell T."/>
            <person name="Morin E."/>
            <person name="Murat C."/>
            <person name="Riley R."/>
            <person name="Ohm R."/>
            <person name="Sun H."/>
            <person name="Tunlid A."/>
            <person name="Henrissat B."/>
            <person name="Grigoriev I.V."/>
            <person name="Hibbett D.S."/>
            <person name="Martin F."/>
        </authorList>
    </citation>
    <scope>NUCLEOTIDE SEQUENCE [LARGE SCALE GENOMIC DNA]</scope>
    <source>
        <strain evidence="2 3">FD-325 SS-3</strain>
    </source>
</reference>
<dbReference type="EMBL" id="KN832590">
    <property type="protein sequence ID" value="KII82982.1"/>
    <property type="molecule type" value="Genomic_DNA"/>
</dbReference>
<proteinExistence type="predicted"/>
<accession>A0A0C9SPU0</accession>
<evidence type="ECO:0000256" key="1">
    <source>
        <dbReference type="SAM" id="MobiDB-lite"/>
    </source>
</evidence>